<proteinExistence type="predicted"/>
<dbReference type="AlphaFoldDB" id="A0A1N7SX52"/>
<organism evidence="1 2">
    <name type="scientific">Paraburkholderia piptadeniae</name>
    <dbReference type="NCBI Taxonomy" id="1701573"/>
    <lineage>
        <taxon>Bacteria</taxon>
        <taxon>Pseudomonadati</taxon>
        <taxon>Pseudomonadota</taxon>
        <taxon>Betaproteobacteria</taxon>
        <taxon>Burkholderiales</taxon>
        <taxon>Burkholderiaceae</taxon>
        <taxon>Paraburkholderia</taxon>
    </lineage>
</organism>
<protein>
    <submittedName>
        <fullName evidence="1">Uncharacterized protein</fullName>
    </submittedName>
</protein>
<reference evidence="1" key="1">
    <citation type="submission" date="2016-12" db="EMBL/GenBank/DDBJ databases">
        <authorList>
            <person name="Moulin L."/>
        </authorList>
    </citation>
    <scope>NUCLEOTIDE SEQUENCE [LARGE SCALE GENOMIC DNA]</scope>
    <source>
        <strain evidence="1">STM 7183</strain>
    </source>
</reference>
<sequence length="37" mass="4296">MMCALDLFLAYGQYLQEGYRLLRGFIGSQRVLLRRSG</sequence>
<name>A0A1N7SX52_9BURK</name>
<keyword evidence="2" id="KW-1185">Reference proteome</keyword>
<accession>A0A1N7SX52</accession>
<evidence type="ECO:0000313" key="1">
    <source>
        <dbReference type="EMBL" id="SIT51938.1"/>
    </source>
</evidence>
<gene>
    <name evidence="1" type="ORF">BN2476_1530018</name>
</gene>
<dbReference type="Proteomes" id="UP000195569">
    <property type="component" value="Unassembled WGS sequence"/>
</dbReference>
<evidence type="ECO:0000313" key="2">
    <source>
        <dbReference type="Proteomes" id="UP000195569"/>
    </source>
</evidence>
<comment type="caution">
    <text evidence="1">The sequence shown here is derived from an EMBL/GenBank/DDBJ whole genome shotgun (WGS) entry which is preliminary data.</text>
</comment>
<dbReference type="EMBL" id="CYGY02000153">
    <property type="protein sequence ID" value="SIT51938.1"/>
    <property type="molecule type" value="Genomic_DNA"/>
</dbReference>